<keyword evidence="1" id="KW-1133">Transmembrane helix</keyword>
<dbReference type="Proteomes" id="UP000823749">
    <property type="component" value="Chromosome 8"/>
</dbReference>
<accession>A0AAV6J612</accession>
<feature type="transmembrane region" description="Helical" evidence="1">
    <location>
        <begin position="267"/>
        <end position="287"/>
    </location>
</feature>
<proteinExistence type="predicted"/>
<dbReference type="AlphaFoldDB" id="A0AAV6J612"/>
<keyword evidence="3" id="KW-1185">Reference proteome</keyword>
<dbReference type="PANTHER" id="PTHR33133:SF3">
    <property type="entry name" value="TRANSMEMBRANE PROTEIN"/>
    <property type="match status" value="1"/>
</dbReference>
<name>A0AAV6J612_9ERIC</name>
<feature type="transmembrane region" description="Helical" evidence="1">
    <location>
        <begin position="179"/>
        <end position="206"/>
    </location>
</feature>
<protein>
    <recommendedName>
        <fullName evidence="4">Transmembrane protein</fullName>
    </recommendedName>
</protein>
<feature type="transmembrane region" description="Helical" evidence="1">
    <location>
        <begin position="88"/>
        <end position="109"/>
    </location>
</feature>
<keyword evidence="1" id="KW-0472">Membrane</keyword>
<sequence>MEQNSFTFPMARSFKILRRSIHSFINNYNYTTTSLLLAFPFSSALLFSQFFLPSSPLFLTIHNHLNSLFEAAGFPPSSQLLFTIFNHYISQTITSSILVLPFTLSFLLISKASIILDFLHDHQQQKPSFASFLSIYNSILSTQICNSLLILSANASCFSLLFIAFSCLEASGYSSASSLLFLSATGAILYSIILGNSFIVCNLALVTSGMDKSGGFSAILKACVLIRGWTTTALALAIPVNMALVAVEALFHYRVVRAFNPASSSTAFEGIIIAWLYTIIVVIDTIVNYKFFKSCKRGFRIDEEGGYAYLVRIEGQNGKTVEELPLSSKDADNFI</sequence>
<organism evidence="2 3">
    <name type="scientific">Rhododendron griersonianum</name>
    <dbReference type="NCBI Taxonomy" id="479676"/>
    <lineage>
        <taxon>Eukaryota</taxon>
        <taxon>Viridiplantae</taxon>
        <taxon>Streptophyta</taxon>
        <taxon>Embryophyta</taxon>
        <taxon>Tracheophyta</taxon>
        <taxon>Spermatophyta</taxon>
        <taxon>Magnoliopsida</taxon>
        <taxon>eudicotyledons</taxon>
        <taxon>Gunneridae</taxon>
        <taxon>Pentapetalae</taxon>
        <taxon>asterids</taxon>
        <taxon>Ericales</taxon>
        <taxon>Ericaceae</taxon>
        <taxon>Ericoideae</taxon>
        <taxon>Rhodoreae</taxon>
        <taxon>Rhododendron</taxon>
    </lineage>
</organism>
<gene>
    <name evidence="2" type="ORF">RHGRI_024094</name>
</gene>
<evidence type="ECO:0000256" key="1">
    <source>
        <dbReference type="SAM" id="Phobius"/>
    </source>
</evidence>
<dbReference type="EMBL" id="JACTNZ010000008">
    <property type="protein sequence ID" value="KAG5536556.1"/>
    <property type="molecule type" value="Genomic_DNA"/>
</dbReference>
<dbReference type="PANTHER" id="PTHR33133">
    <property type="entry name" value="OS08G0107100 PROTEIN-RELATED"/>
    <property type="match status" value="1"/>
</dbReference>
<feature type="transmembrane region" description="Helical" evidence="1">
    <location>
        <begin position="218"/>
        <end position="247"/>
    </location>
</feature>
<feature type="transmembrane region" description="Helical" evidence="1">
    <location>
        <begin position="148"/>
        <end position="173"/>
    </location>
</feature>
<keyword evidence="1" id="KW-0812">Transmembrane</keyword>
<comment type="caution">
    <text evidence="2">The sequence shown here is derived from an EMBL/GenBank/DDBJ whole genome shotgun (WGS) entry which is preliminary data.</text>
</comment>
<feature type="transmembrane region" description="Helical" evidence="1">
    <location>
        <begin position="28"/>
        <end position="52"/>
    </location>
</feature>
<reference evidence="2" key="1">
    <citation type="submission" date="2020-08" db="EMBL/GenBank/DDBJ databases">
        <title>Plant Genome Project.</title>
        <authorList>
            <person name="Zhang R.-G."/>
        </authorList>
    </citation>
    <scope>NUCLEOTIDE SEQUENCE</scope>
    <source>
        <strain evidence="2">WSP0</strain>
        <tissue evidence="2">Leaf</tissue>
    </source>
</reference>
<evidence type="ECO:0000313" key="3">
    <source>
        <dbReference type="Proteomes" id="UP000823749"/>
    </source>
</evidence>
<evidence type="ECO:0008006" key="4">
    <source>
        <dbReference type="Google" id="ProtNLM"/>
    </source>
</evidence>
<evidence type="ECO:0000313" key="2">
    <source>
        <dbReference type="EMBL" id="KAG5536556.1"/>
    </source>
</evidence>